<keyword evidence="3" id="KW-0813">Transport</keyword>
<dbReference type="PANTHER" id="PTHR36838:SF1">
    <property type="entry name" value="SLR1864 PROTEIN"/>
    <property type="match status" value="1"/>
</dbReference>
<evidence type="ECO:0000313" key="9">
    <source>
        <dbReference type="EMBL" id="KKI51084.1"/>
    </source>
</evidence>
<keyword evidence="10" id="KW-1185">Reference proteome</keyword>
<feature type="transmembrane region" description="Helical" evidence="8">
    <location>
        <begin position="168"/>
        <end position="188"/>
    </location>
</feature>
<feature type="transmembrane region" description="Helical" evidence="8">
    <location>
        <begin position="99"/>
        <end position="120"/>
    </location>
</feature>
<keyword evidence="4" id="KW-1003">Cell membrane</keyword>
<dbReference type="EMBL" id="LAYJ01000088">
    <property type="protein sequence ID" value="KKI51084.1"/>
    <property type="molecule type" value="Genomic_DNA"/>
</dbReference>
<evidence type="ECO:0000256" key="2">
    <source>
        <dbReference type="ARBA" id="ARBA00010145"/>
    </source>
</evidence>
<evidence type="ECO:0000256" key="4">
    <source>
        <dbReference type="ARBA" id="ARBA00022475"/>
    </source>
</evidence>
<evidence type="ECO:0000256" key="7">
    <source>
        <dbReference type="ARBA" id="ARBA00023136"/>
    </source>
</evidence>
<feature type="transmembrane region" description="Helical" evidence="8">
    <location>
        <begin position="35"/>
        <end position="54"/>
    </location>
</feature>
<organism evidence="9 10">
    <name type="scientific">Christensenella hongkongensis</name>
    <dbReference type="NCBI Taxonomy" id="270498"/>
    <lineage>
        <taxon>Bacteria</taxon>
        <taxon>Bacillati</taxon>
        <taxon>Bacillota</taxon>
        <taxon>Clostridia</taxon>
        <taxon>Christensenellales</taxon>
        <taxon>Christensenellaceae</taxon>
        <taxon>Christensenella</taxon>
    </lineage>
</organism>
<dbReference type="InterPro" id="IPR004776">
    <property type="entry name" value="Mem_transp_PIN-like"/>
</dbReference>
<dbReference type="Gene3D" id="1.20.1530.20">
    <property type="match status" value="2"/>
</dbReference>
<dbReference type="RefSeq" id="WP_046443339.1">
    <property type="nucleotide sequence ID" value="NZ_LAYJ01000088.1"/>
</dbReference>
<feature type="transmembrane region" description="Helical" evidence="8">
    <location>
        <begin position="266"/>
        <end position="285"/>
    </location>
</feature>
<accession>A0A0M2NEY7</accession>
<evidence type="ECO:0000256" key="6">
    <source>
        <dbReference type="ARBA" id="ARBA00022989"/>
    </source>
</evidence>
<dbReference type="PANTHER" id="PTHR36838">
    <property type="entry name" value="AUXIN EFFLUX CARRIER FAMILY PROTEIN"/>
    <property type="match status" value="1"/>
</dbReference>
<dbReference type="AlphaFoldDB" id="A0A0M2NEY7"/>
<name>A0A0M2NEY7_9FIRM</name>
<dbReference type="OrthoDB" id="9798064at2"/>
<comment type="caution">
    <text evidence="9">The sequence shown here is derived from an EMBL/GenBank/DDBJ whole genome shotgun (WGS) entry which is preliminary data.</text>
</comment>
<dbReference type="STRING" id="270498.CHK_1471"/>
<reference evidence="9 10" key="1">
    <citation type="submission" date="2015-04" db="EMBL/GenBank/DDBJ databases">
        <title>Draft genome sequence of bacteremic isolate Catabacter hongkongensis type strain HKU16T.</title>
        <authorList>
            <person name="Lau S.K."/>
            <person name="Teng J.L."/>
            <person name="Huang Y."/>
            <person name="Curreem S.O."/>
            <person name="Tsui S.K."/>
            <person name="Woo P.C."/>
        </authorList>
    </citation>
    <scope>NUCLEOTIDE SEQUENCE [LARGE SCALE GENOMIC DNA]</scope>
    <source>
        <strain evidence="9 10">HKU16</strain>
    </source>
</reference>
<feature type="transmembrane region" description="Helical" evidence="8">
    <location>
        <begin position="6"/>
        <end position="23"/>
    </location>
</feature>
<dbReference type="InterPro" id="IPR038770">
    <property type="entry name" value="Na+/solute_symporter_sf"/>
</dbReference>
<protein>
    <submittedName>
        <fullName evidence="9">Malate permease</fullName>
    </submittedName>
</protein>
<keyword evidence="6 8" id="KW-1133">Transmembrane helix</keyword>
<comment type="similarity">
    <text evidence="2">Belongs to the auxin efflux carrier (TC 2.A.69) family.</text>
</comment>
<dbReference type="Pfam" id="PF03547">
    <property type="entry name" value="Mem_trans"/>
    <property type="match status" value="1"/>
</dbReference>
<keyword evidence="5 8" id="KW-0812">Transmembrane</keyword>
<evidence type="ECO:0000256" key="1">
    <source>
        <dbReference type="ARBA" id="ARBA00004651"/>
    </source>
</evidence>
<keyword evidence="7 8" id="KW-0472">Membrane</keyword>
<evidence type="ECO:0000256" key="5">
    <source>
        <dbReference type="ARBA" id="ARBA00022692"/>
    </source>
</evidence>
<dbReference type="GO" id="GO:0005886">
    <property type="term" value="C:plasma membrane"/>
    <property type="evidence" value="ECO:0007669"/>
    <property type="project" value="UniProtKB-SubCell"/>
</dbReference>
<dbReference type="Proteomes" id="UP000034076">
    <property type="component" value="Unassembled WGS sequence"/>
</dbReference>
<sequence>MIYDAIQAILMVIIIIAIGYFVAHKGWGGESVTSFISKLIVNITLPCTAITAFVNNFTAETISDAWTYILASFAAIAIAFVISKLFIKIGKIDKTQRGVFTALFAFSNSVYVGLPIATAIFGEPAIVFALFYYVANTTFANSIGYVGIARDGMERACLSKNCFGPKDVVKKILQPPMIAVVLGFVLVMCNIKLPDFLHSALSYTGNITSPLALIFVGMILQRTGLSCLKQMDKKMSLALVGRFVISPLAMLLMAACFGLADLPTQVLVIQTGLPAMVGTAIFAEVLGADTSFAAKGVVVTTLFSFVTVPLYVLLMTGV</sequence>
<comment type="subcellular location">
    <subcellularLocation>
        <location evidence="1">Cell membrane</location>
        <topology evidence="1">Multi-pass membrane protein</topology>
    </subcellularLocation>
</comment>
<gene>
    <name evidence="9" type="ORF">CHK_1471</name>
</gene>
<proteinExistence type="inferred from homology"/>
<feature type="transmembrane region" description="Helical" evidence="8">
    <location>
        <begin position="240"/>
        <end position="260"/>
    </location>
</feature>
<evidence type="ECO:0000313" key="10">
    <source>
        <dbReference type="Proteomes" id="UP000034076"/>
    </source>
</evidence>
<feature type="transmembrane region" description="Helical" evidence="8">
    <location>
        <begin position="126"/>
        <end position="148"/>
    </location>
</feature>
<feature type="transmembrane region" description="Helical" evidence="8">
    <location>
        <begin position="66"/>
        <end position="87"/>
    </location>
</feature>
<evidence type="ECO:0000256" key="8">
    <source>
        <dbReference type="SAM" id="Phobius"/>
    </source>
</evidence>
<dbReference type="GO" id="GO:0055085">
    <property type="term" value="P:transmembrane transport"/>
    <property type="evidence" value="ECO:0007669"/>
    <property type="project" value="InterPro"/>
</dbReference>
<feature type="transmembrane region" description="Helical" evidence="8">
    <location>
        <begin position="200"/>
        <end position="220"/>
    </location>
</feature>
<feature type="transmembrane region" description="Helical" evidence="8">
    <location>
        <begin position="292"/>
        <end position="314"/>
    </location>
</feature>
<evidence type="ECO:0000256" key="3">
    <source>
        <dbReference type="ARBA" id="ARBA00022448"/>
    </source>
</evidence>